<dbReference type="PANTHER" id="PTHR33877">
    <property type="entry name" value="SLL1193 PROTEIN"/>
    <property type="match status" value="1"/>
</dbReference>
<protein>
    <submittedName>
        <fullName evidence="2">HNH endonuclease</fullName>
    </submittedName>
</protein>
<evidence type="ECO:0000313" key="3">
    <source>
        <dbReference type="Proteomes" id="UP000254186"/>
    </source>
</evidence>
<dbReference type="GO" id="GO:0004519">
    <property type="term" value="F:endonuclease activity"/>
    <property type="evidence" value="ECO:0007669"/>
    <property type="project" value="UniProtKB-KW"/>
</dbReference>
<dbReference type="Proteomes" id="UP000254186">
    <property type="component" value="Unassembled WGS sequence"/>
</dbReference>
<dbReference type="Gene3D" id="1.10.30.50">
    <property type="match status" value="1"/>
</dbReference>
<dbReference type="PANTHER" id="PTHR33877:SF2">
    <property type="entry name" value="OS07G0170200 PROTEIN"/>
    <property type="match status" value="1"/>
</dbReference>
<dbReference type="CDD" id="cd00085">
    <property type="entry name" value="HNHc"/>
    <property type="match status" value="1"/>
</dbReference>
<dbReference type="SMART" id="SM00507">
    <property type="entry name" value="HNHc"/>
    <property type="match status" value="1"/>
</dbReference>
<evidence type="ECO:0000259" key="1">
    <source>
        <dbReference type="SMART" id="SM00507"/>
    </source>
</evidence>
<dbReference type="RefSeq" id="WP_262054227.1">
    <property type="nucleotide sequence ID" value="NZ_UGHY01000002.1"/>
</dbReference>
<reference evidence="2 3" key="1">
    <citation type="submission" date="2018-06" db="EMBL/GenBank/DDBJ databases">
        <authorList>
            <consortium name="Pathogen Informatics"/>
            <person name="Doyle S."/>
        </authorList>
    </citation>
    <scope>NUCLEOTIDE SEQUENCE [LARGE SCALE GENOMIC DNA]</scope>
    <source>
        <strain evidence="2 3">NCTC10672</strain>
    </source>
</reference>
<dbReference type="Pfam" id="PF14279">
    <property type="entry name" value="HNH_5"/>
    <property type="match status" value="1"/>
</dbReference>
<dbReference type="InterPro" id="IPR029471">
    <property type="entry name" value="HNH_5"/>
</dbReference>
<keyword evidence="2" id="KW-0255">Endonuclease</keyword>
<keyword evidence="2" id="KW-0540">Nuclease</keyword>
<gene>
    <name evidence="2" type="primary">hnh</name>
    <name evidence="2" type="ORF">NCTC10672_02302</name>
</gene>
<sequence length="189" mass="21235">MNNAFIFPNFVVDEHLRALSEEELKALVVCYRFNTHPTNENLSNFGLSSDVLDDALEKVGIITEAKAKSLIKEMANEYADAIETLWNWGDGKGGGLLDMIAEELGLVTDRVNSQKKEVGYKKKTISHSLRKRVFERDKYRCVSCGTHLDLTCDHIYPESKGGETTLENLQTMCRSCNSRKGTKVVENAL</sequence>
<name>A0A377JKV0_HAEPA</name>
<organism evidence="2 3">
    <name type="scientific">Haemophilus parainfluenzae</name>
    <dbReference type="NCBI Taxonomy" id="729"/>
    <lineage>
        <taxon>Bacteria</taxon>
        <taxon>Pseudomonadati</taxon>
        <taxon>Pseudomonadota</taxon>
        <taxon>Gammaproteobacteria</taxon>
        <taxon>Pasteurellales</taxon>
        <taxon>Pasteurellaceae</taxon>
        <taxon>Haemophilus</taxon>
    </lineage>
</organism>
<dbReference type="InterPro" id="IPR003615">
    <property type="entry name" value="HNH_nuc"/>
</dbReference>
<dbReference type="InterPro" id="IPR052892">
    <property type="entry name" value="NA-targeting_endonuclease"/>
</dbReference>
<keyword evidence="2" id="KW-0378">Hydrolase</keyword>
<dbReference type="EMBL" id="UGHY01000002">
    <property type="protein sequence ID" value="STP06280.1"/>
    <property type="molecule type" value="Genomic_DNA"/>
</dbReference>
<accession>A0A377JKV0</accession>
<proteinExistence type="predicted"/>
<feature type="domain" description="HNH nuclease" evidence="1">
    <location>
        <begin position="128"/>
        <end position="178"/>
    </location>
</feature>
<dbReference type="AlphaFoldDB" id="A0A377JKV0"/>
<evidence type="ECO:0000313" key="2">
    <source>
        <dbReference type="EMBL" id="STP06280.1"/>
    </source>
</evidence>